<keyword evidence="4" id="KW-0446">Lipid-binding</keyword>
<dbReference type="PANTHER" id="PTHR10972:SF88">
    <property type="entry name" value="OXYSTEROL-BINDING PROTEIN-RELATED PROTEIN 2B"/>
    <property type="match status" value="1"/>
</dbReference>
<proteinExistence type="predicted"/>
<sequence>MRVKEMHPLCCITLENGGIGDKSPEASSLSRTRSLPASMATMSVGSDGNAGRPSGSEATVAGVLHKWTNYGKGWRSRWFLLRNGVLSYAKIRYPENLNPLNPNDDVRVIGEISRSSRTTHRLSRIDSGTIGRRKHQKTVGIVHLKISSFRESKSDDRKFYIFTSTKTLHLRTNSKIDRAAWLQALVSTRSLFPLRSLNDSLSLVQTDLSISTERLKSRLLEEGTSENIVKDCEQIMLSEFSELQGQLKVLCEERSNLFDTLRQLEAANFEAEASGIHDGEYQLTKHEFSSLQRGKYSECSTTESSDDIEKQELEEVSDEDENVVF</sequence>
<keyword evidence="3" id="KW-0445">Lipid transport</keyword>
<dbReference type="Proteomes" id="UP001457282">
    <property type="component" value="Unassembled WGS sequence"/>
</dbReference>
<dbReference type="SMART" id="SM00233">
    <property type="entry name" value="PH"/>
    <property type="match status" value="1"/>
</dbReference>
<dbReference type="InterPro" id="IPR000648">
    <property type="entry name" value="Oxysterol-bd"/>
</dbReference>
<evidence type="ECO:0000256" key="4">
    <source>
        <dbReference type="ARBA" id="ARBA00023121"/>
    </source>
</evidence>
<dbReference type="InterPro" id="IPR001849">
    <property type="entry name" value="PH_domain"/>
</dbReference>
<dbReference type="Pfam" id="PF15413">
    <property type="entry name" value="PH_11"/>
    <property type="match status" value="1"/>
</dbReference>
<evidence type="ECO:0000313" key="8">
    <source>
        <dbReference type="Proteomes" id="UP001457282"/>
    </source>
</evidence>
<evidence type="ECO:0000256" key="1">
    <source>
        <dbReference type="ARBA" id="ARBA00003361"/>
    </source>
</evidence>
<dbReference type="SUPFAM" id="SSF50729">
    <property type="entry name" value="PH domain-like"/>
    <property type="match status" value="1"/>
</dbReference>
<dbReference type="InterPro" id="IPR011993">
    <property type="entry name" value="PH-like_dom_sf"/>
</dbReference>
<feature type="region of interest" description="Disordered" evidence="5">
    <location>
        <begin position="291"/>
        <end position="325"/>
    </location>
</feature>
<reference evidence="7 8" key="1">
    <citation type="journal article" date="2023" name="G3 (Bethesda)">
        <title>A chromosome-length genome assembly and annotation of blackberry (Rubus argutus, cv. 'Hillquist').</title>
        <authorList>
            <person name="Bruna T."/>
            <person name="Aryal R."/>
            <person name="Dudchenko O."/>
            <person name="Sargent D.J."/>
            <person name="Mead D."/>
            <person name="Buti M."/>
            <person name="Cavallini A."/>
            <person name="Hytonen T."/>
            <person name="Andres J."/>
            <person name="Pham M."/>
            <person name="Weisz D."/>
            <person name="Mascagni F."/>
            <person name="Usai G."/>
            <person name="Natali L."/>
            <person name="Bassil N."/>
            <person name="Fernandez G.E."/>
            <person name="Lomsadze A."/>
            <person name="Armour M."/>
            <person name="Olukolu B."/>
            <person name="Poorten T."/>
            <person name="Britton C."/>
            <person name="Davik J."/>
            <person name="Ashrafi H."/>
            <person name="Aiden E.L."/>
            <person name="Borodovsky M."/>
            <person name="Worthington M."/>
        </authorList>
    </citation>
    <scope>NUCLEOTIDE SEQUENCE [LARGE SCALE GENOMIC DNA]</scope>
    <source>
        <strain evidence="7">PI 553951</strain>
    </source>
</reference>
<comment type="caution">
    <text evidence="7">The sequence shown here is derived from an EMBL/GenBank/DDBJ whole genome shotgun (WGS) entry which is preliminary data.</text>
</comment>
<gene>
    <name evidence="7" type="ORF">M0R45_024699</name>
</gene>
<dbReference type="GO" id="GO:0016020">
    <property type="term" value="C:membrane"/>
    <property type="evidence" value="ECO:0007669"/>
    <property type="project" value="TreeGrafter"/>
</dbReference>
<evidence type="ECO:0000313" key="7">
    <source>
        <dbReference type="EMBL" id="KAK9927518.1"/>
    </source>
</evidence>
<dbReference type="GO" id="GO:0032934">
    <property type="term" value="F:sterol binding"/>
    <property type="evidence" value="ECO:0007669"/>
    <property type="project" value="TreeGrafter"/>
</dbReference>
<evidence type="ECO:0000256" key="5">
    <source>
        <dbReference type="SAM" id="MobiDB-lite"/>
    </source>
</evidence>
<name>A0AAW1WSA5_RUBAR</name>
<dbReference type="GO" id="GO:0005829">
    <property type="term" value="C:cytosol"/>
    <property type="evidence" value="ECO:0007669"/>
    <property type="project" value="TreeGrafter"/>
</dbReference>
<dbReference type="AlphaFoldDB" id="A0AAW1WSA5"/>
<feature type="domain" description="PH" evidence="6">
    <location>
        <begin position="57"/>
        <end position="190"/>
    </location>
</feature>
<dbReference type="PROSITE" id="PS50003">
    <property type="entry name" value="PH_DOMAIN"/>
    <property type="match status" value="1"/>
</dbReference>
<keyword evidence="2" id="KW-0813">Transport</keyword>
<protein>
    <recommendedName>
        <fullName evidence="6">PH domain-containing protein</fullName>
    </recommendedName>
</protein>
<feature type="compositionally biased region" description="Acidic residues" evidence="5">
    <location>
        <begin position="314"/>
        <end position="325"/>
    </location>
</feature>
<comment type="function">
    <text evidence="1">May be involved in the transport of sterols.</text>
</comment>
<dbReference type="EMBL" id="JBEDUW010000005">
    <property type="protein sequence ID" value="KAK9927518.1"/>
    <property type="molecule type" value="Genomic_DNA"/>
</dbReference>
<evidence type="ECO:0000259" key="6">
    <source>
        <dbReference type="PROSITE" id="PS50003"/>
    </source>
</evidence>
<organism evidence="7 8">
    <name type="scientific">Rubus argutus</name>
    <name type="common">Southern blackberry</name>
    <dbReference type="NCBI Taxonomy" id="59490"/>
    <lineage>
        <taxon>Eukaryota</taxon>
        <taxon>Viridiplantae</taxon>
        <taxon>Streptophyta</taxon>
        <taxon>Embryophyta</taxon>
        <taxon>Tracheophyta</taxon>
        <taxon>Spermatophyta</taxon>
        <taxon>Magnoliopsida</taxon>
        <taxon>eudicotyledons</taxon>
        <taxon>Gunneridae</taxon>
        <taxon>Pentapetalae</taxon>
        <taxon>rosids</taxon>
        <taxon>fabids</taxon>
        <taxon>Rosales</taxon>
        <taxon>Rosaceae</taxon>
        <taxon>Rosoideae</taxon>
        <taxon>Rosoideae incertae sedis</taxon>
        <taxon>Rubus</taxon>
    </lineage>
</organism>
<accession>A0AAW1WSA5</accession>
<dbReference type="Gene3D" id="2.30.29.30">
    <property type="entry name" value="Pleckstrin-homology domain (PH domain)/Phosphotyrosine-binding domain (PTB)"/>
    <property type="match status" value="1"/>
</dbReference>
<evidence type="ECO:0000256" key="2">
    <source>
        <dbReference type="ARBA" id="ARBA00022448"/>
    </source>
</evidence>
<dbReference type="GO" id="GO:0006869">
    <property type="term" value="P:lipid transport"/>
    <property type="evidence" value="ECO:0007669"/>
    <property type="project" value="UniProtKB-KW"/>
</dbReference>
<evidence type="ECO:0000256" key="3">
    <source>
        <dbReference type="ARBA" id="ARBA00023055"/>
    </source>
</evidence>
<keyword evidence="8" id="KW-1185">Reference proteome</keyword>
<dbReference type="PANTHER" id="PTHR10972">
    <property type="entry name" value="OXYSTEROL-BINDING PROTEIN-RELATED"/>
    <property type="match status" value="1"/>
</dbReference>